<gene>
    <name evidence="1" type="ORF">GCM10011383_43100</name>
</gene>
<name>A0ABQ1UWL4_9BACT</name>
<proteinExistence type="predicted"/>
<reference evidence="2" key="1">
    <citation type="journal article" date="2019" name="Int. J. Syst. Evol. Microbiol.">
        <title>The Global Catalogue of Microorganisms (GCM) 10K type strain sequencing project: providing services to taxonomists for standard genome sequencing and annotation.</title>
        <authorList>
            <consortium name="The Broad Institute Genomics Platform"/>
            <consortium name="The Broad Institute Genome Sequencing Center for Infectious Disease"/>
            <person name="Wu L."/>
            <person name="Ma J."/>
        </authorList>
    </citation>
    <scope>NUCLEOTIDE SEQUENCE [LARGE SCALE GENOMIC DNA]</scope>
    <source>
        <strain evidence="2">CGMCC 1.15197</strain>
    </source>
</reference>
<comment type="caution">
    <text evidence="1">The sequence shown here is derived from an EMBL/GenBank/DDBJ whole genome shotgun (WGS) entry which is preliminary data.</text>
</comment>
<evidence type="ECO:0000313" key="1">
    <source>
        <dbReference type="EMBL" id="GGF26928.1"/>
    </source>
</evidence>
<dbReference type="EMBL" id="BMHT01000010">
    <property type="protein sequence ID" value="GGF26928.1"/>
    <property type="molecule type" value="Genomic_DNA"/>
</dbReference>
<evidence type="ECO:0008006" key="3">
    <source>
        <dbReference type="Google" id="ProtNLM"/>
    </source>
</evidence>
<protein>
    <recommendedName>
        <fullName evidence="3">STAS/SEC14 domain-containing protein</fullName>
    </recommendedName>
</protein>
<dbReference type="RefSeq" id="WP_188816169.1">
    <property type="nucleotide sequence ID" value="NZ_BMHT01000010.1"/>
</dbReference>
<dbReference type="Proteomes" id="UP000632273">
    <property type="component" value="Unassembled WGS sequence"/>
</dbReference>
<accession>A0ABQ1UWL4</accession>
<evidence type="ECO:0000313" key="2">
    <source>
        <dbReference type="Proteomes" id="UP000632273"/>
    </source>
</evidence>
<keyword evidence="2" id="KW-1185">Reference proteome</keyword>
<organism evidence="1 2">
    <name type="scientific">Hymenobacter cavernae</name>
    <dbReference type="NCBI Taxonomy" id="2044852"/>
    <lineage>
        <taxon>Bacteria</taxon>
        <taxon>Pseudomonadati</taxon>
        <taxon>Bacteroidota</taxon>
        <taxon>Cytophagia</taxon>
        <taxon>Cytophagales</taxon>
        <taxon>Hymenobacteraceae</taxon>
        <taxon>Hymenobacter</taxon>
    </lineage>
</organism>
<sequence>MESLYDTPGLAIFYDPDQQWLYVEWKGEHNAVSAQRGGEQVLQLLQTRPCSKMLNDNSQVTSEWQQGARWVGEQYYSLLAEQGIRFVAWVCPRNWAARKSMGTAMLFVTKPVVILFDDVACAYAWLERQA</sequence>